<keyword evidence="4" id="KW-1185">Reference proteome</keyword>
<dbReference type="AlphaFoldDB" id="A0A1H6QHE1"/>
<feature type="domain" description="Lcl C-terminal" evidence="2">
    <location>
        <begin position="147"/>
        <end position="296"/>
    </location>
</feature>
<evidence type="ECO:0000259" key="2">
    <source>
        <dbReference type="Pfam" id="PF07603"/>
    </source>
</evidence>
<gene>
    <name evidence="3" type="ORF">SAMN05421831_101172</name>
</gene>
<protein>
    <recommendedName>
        <fullName evidence="2">Lcl C-terminal domain-containing protein</fullName>
    </recommendedName>
</protein>
<sequence>MTQRLTRSLFLGLAALVLIACSNESNANSNTHSALPPVTDQSGMLRITTKSGDAKIFINGQRKGNSPSQAGQTFAIKLGEGSYVIEARKADGEQHEFIGKREDVFVADGTLQTIHLDLQRQVTAQALAERERRLAEHGRRYRDHGDGTVTDTQTGLMWMRCSIDQQWNGTTCTGEASEHSWAGANAFTNQHRFAGRSDWRLPTVDELETLVYCSSGQRRPSARPNGKYVRETNGECEGDYHQPRINQSAFPNTPQGWYWSSSPYADYASTAWYVSFGDGRVDYLNKRANGRVRLVRAGQ</sequence>
<keyword evidence="1" id="KW-0732">Signal</keyword>
<evidence type="ECO:0000313" key="3">
    <source>
        <dbReference type="EMBL" id="SEI38655.1"/>
    </source>
</evidence>
<reference evidence="4" key="1">
    <citation type="submission" date="2016-10" db="EMBL/GenBank/DDBJ databases">
        <authorList>
            <person name="Varghese N."/>
            <person name="Submissions S."/>
        </authorList>
    </citation>
    <scope>NUCLEOTIDE SEQUENCE [LARGE SCALE GENOMIC DNA]</scope>
    <source>
        <strain evidence="4">DSM 7165</strain>
    </source>
</reference>
<organism evidence="3 4">
    <name type="scientific">Allopseudospirillum japonicum</name>
    <dbReference type="NCBI Taxonomy" id="64971"/>
    <lineage>
        <taxon>Bacteria</taxon>
        <taxon>Pseudomonadati</taxon>
        <taxon>Pseudomonadota</taxon>
        <taxon>Gammaproteobacteria</taxon>
        <taxon>Oceanospirillales</taxon>
        <taxon>Oceanospirillaceae</taxon>
        <taxon>Allopseudospirillum</taxon>
    </lineage>
</organism>
<dbReference type="OrthoDB" id="9793251at2"/>
<dbReference type="PROSITE" id="PS51257">
    <property type="entry name" value="PROKAR_LIPOPROTEIN"/>
    <property type="match status" value="1"/>
</dbReference>
<dbReference type="RefSeq" id="WP_093307929.1">
    <property type="nucleotide sequence ID" value="NZ_FNYH01000001.1"/>
</dbReference>
<feature type="chain" id="PRO_5017231954" description="Lcl C-terminal domain-containing protein" evidence="1">
    <location>
        <begin position="28"/>
        <end position="299"/>
    </location>
</feature>
<dbReference type="Pfam" id="PF07603">
    <property type="entry name" value="Lcl_C"/>
    <property type="match status" value="1"/>
</dbReference>
<accession>A0A1H6QHE1</accession>
<dbReference type="PANTHER" id="PTHR35812">
    <property type="entry name" value="LIPOPROTEIN"/>
    <property type="match status" value="1"/>
</dbReference>
<dbReference type="STRING" id="64971.SAMN05421831_101172"/>
<evidence type="ECO:0000313" key="4">
    <source>
        <dbReference type="Proteomes" id="UP000242999"/>
    </source>
</evidence>
<dbReference type="InterPro" id="IPR011460">
    <property type="entry name" value="Lcl_C"/>
</dbReference>
<proteinExistence type="predicted"/>
<dbReference type="Proteomes" id="UP000242999">
    <property type="component" value="Unassembled WGS sequence"/>
</dbReference>
<name>A0A1H6QHE1_9GAMM</name>
<feature type="signal peptide" evidence="1">
    <location>
        <begin position="1"/>
        <end position="27"/>
    </location>
</feature>
<dbReference type="PANTHER" id="PTHR35812:SF1">
    <property type="entry name" value="LIPOPROTEIN"/>
    <property type="match status" value="1"/>
</dbReference>
<dbReference type="EMBL" id="FNYH01000001">
    <property type="protein sequence ID" value="SEI38655.1"/>
    <property type="molecule type" value="Genomic_DNA"/>
</dbReference>
<evidence type="ECO:0000256" key="1">
    <source>
        <dbReference type="SAM" id="SignalP"/>
    </source>
</evidence>